<evidence type="ECO:0000256" key="11">
    <source>
        <dbReference type="PROSITE-ProRule" id="PRU00560"/>
    </source>
</evidence>
<dbReference type="GO" id="GO:0000725">
    <property type="term" value="P:recombinational repair"/>
    <property type="evidence" value="ECO:0007669"/>
    <property type="project" value="TreeGrafter"/>
</dbReference>
<dbReference type="InterPro" id="IPR013986">
    <property type="entry name" value="DExx_box_DNA_helicase_dom_sf"/>
</dbReference>
<keyword evidence="7" id="KW-0413">Isomerase</keyword>
<keyword evidence="4 11" id="KW-0347">Helicase</keyword>
<keyword evidence="6" id="KW-0238">DNA-binding</keyword>
<name>A0AAN1UTW8_SYNEL</name>
<dbReference type="GO" id="GO:0043138">
    <property type="term" value="F:3'-5' DNA helicase activity"/>
    <property type="evidence" value="ECO:0007669"/>
    <property type="project" value="UniProtKB-EC"/>
</dbReference>
<dbReference type="Gene3D" id="1.10.486.10">
    <property type="entry name" value="PCRA, domain 4"/>
    <property type="match status" value="1"/>
</dbReference>
<dbReference type="AlphaFoldDB" id="A0AAN1UTW8"/>
<evidence type="ECO:0000256" key="2">
    <source>
        <dbReference type="ARBA" id="ARBA00022741"/>
    </source>
</evidence>
<dbReference type="PROSITE" id="PS51217">
    <property type="entry name" value="UVRD_HELICASE_CTER"/>
    <property type="match status" value="1"/>
</dbReference>
<dbReference type="PROSITE" id="PS51198">
    <property type="entry name" value="UVRD_HELICASE_ATP_BIND"/>
    <property type="match status" value="1"/>
</dbReference>
<dbReference type="GO" id="GO:0016787">
    <property type="term" value="F:hydrolase activity"/>
    <property type="evidence" value="ECO:0007669"/>
    <property type="project" value="UniProtKB-UniRule"/>
</dbReference>
<evidence type="ECO:0000256" key="1">
    <source>
        <dbReference type="ARBA" id="ARBA00009922"/>
    </source>
</evidence>
<evidence type="ECO:0000256" key="8">
    <source>
        <dbReference type="ARBA" id="ARBA00034617"/>
    </source>
</evidence>
<gene>
    <name evidence="14" type="ORF">DOP62_03770</name>
</gene>
<dbReference type="RefSeq" id="WP_208675716.1">
    <property type="nucleotide sequence ID" value="NZ_CP030139.2"/>
</dbReference>
<dbReference type="SUPFAM" id="SSF52540">
    <property type="entry name" value="P-loop containing nucleoside triphosphate hydrolases"/>
    <property type="match status" value="1"/>
</dbReference>
<feature type="domain" description="UvrD-like helicase C-terminal" evidence="13">
    <location>
        <begin position="341"/>
        <end position="626"/>
    </location>
</feature>
<accession>A0AAN1UTW8</accession>
<evidence type="ECO:0000259" key="12">
    <source>
        <dbReference type="PROSITE" id="PS51198"/>
    </source>
</evidence>
<organism evidence="14 15">
    <name type="scientific">Synechococcus elongatus PCC 11801</name>
    <dbReference type="NCBI Taxonomy" id="2219813"/>
    <lineage>
        <taxon>Bacteria</taxon>
        <taxon>Bacillati</taxon>
        <taxon>Cyanobacteriota</taxon>
        <taxon>Cyanophyceae</taxon>
        <taxon>Synechococcales</taxon>
        <taxon>Synechococcaceae</taxon>
        <taxon>Synechococcus</taxon>
    </lineage>
</organism>
<dbReference type="InterPro" id="IPR027417">
    <property type="entry name" value="P-loop_NTPase"/>
</dbReference>
<proteinExistence type="inferred from homology"/>
<evidence type="ECO:0000256" key="10">
    <source>
        <dbReference type="ARBA" id="ARBA00048988"/>
    </source>
</evidence>
<protein>
    <recommendedName>
        <fullName evidence="9">DNA 3'-5' helicase</fullName>
        <ecNumber evidence="9">5.6.2.4</ecNumber>
    </recommendedName>
</protein>
<dbReference type="EC" id="5.6.2.4" evidence="9"/>
<comment type="catalytic activity">
    <reaction evidence="8">
        <text>Couples ATP hydrolysis with the unwinding of duplex DNA by translocating in the 3'-5' direction.</text>
        <dbReference type="EC" id="5.6.2.4"/>
    </reaction>
</comment>
<evidence type="ECO:0000313" key="15">
    <source>
        <dbReference type="Proteomes" id="UP000267249"/>
    </source>
</evidence>
<keyword evidence="3 11" id="KW-0378">Hydrolase</keyword>
<dbReference type="InterPro" id="IPR000212">
    <property type="entry name" value="DNA_helicase_UvrD/REP"/>
</dbReference>
<feature type="domain" description="UvrD-like helicase ATP-binding" evidence="12">
    <location>
        <begin position="16"/>
        <end position="340"/>
    </location>
</feature>
<dbReference type="GO" id="GO:0005829">
    <property type="term" value="C:cytosol"/>
    <property type="evidence" value="ECO:0007669"/>
    <property type="project" value="TreeGrafter"/>
</dbReference>
<dbReference type="Gene3D" id="3.40.50.300">
    <property type="entry name" value="P-loop containing nucleotide triphosphate hydrolases"/>
    <property type="match status" value="2"/>
</dbReference>
<evidence type="ECO:0000259" key="13">
    <source>
        <dbReference type="PROSITE" id="PS51217"/>
    </source>
</evidence>
<dbReference type="EMBL" id="CP030139">
    <property type="protein sequence ID" value="AZB71964.1"/>
    <property type="molecule type" value="Genomic_DNA"/>
</dbReference>
<feature type="binding site" evidence="11">
    <location>
        <begin position="37"/>
        <end position="44"/>
    </location>
    <ligand>
        <name>ATP</name>
        <dbReference type="ChEBI" id="CHEBI:30616"/>
    </ligand>
</feature>
<evidence type="ECO:0000256" key="4">
    <source>
        <dbReference type="ARBA" id="ARBA00022806"/>
    </source>
</evidence>
<sequence>MIATPSLADCLQTIRAQLRAGQQQLADWQAGSLAVSAVPGAGKSTGMAVAAAIALARQSQRDRRQLYLVTVTRSAALNLRQKVRETLQQLGLPAIGFTVQTLHSLSLQIASSAPELSNLYWDQVSLIGDRRKVRLLQQAVDQWIEAEPQHFQQLLYGTGFDGELTEQLRRSRVLRNEFLLDLAQTLIPELKSSGLSPEALADRLRHWPSLGDYPLLAIAQGLYERYQAALQQASLIDFDDMVLAAMRVLRHPPARHHWQSSILAIFEDEAQDSSPLQMQLLELLAPRCDDDQPQLVRVGDPNQAINSTFTPADPLFFRRFCEACDRQQQLVMFDQAGRSTAAVFTAANFVLHWVNQHWPYARSLQPFREQAIRPVDADDPQPNANPDPLGLGLELLQTADVDQTIDRLQQRLIELFRADPETQAAILVRQHSQAHFLRNRLADPLAQQGIHFWEATDRDRDRQIPEEMLTLLQFLERPQERDRLRAALQVLVQRDRLSTLPWDLLPEPEVFLGNRLLWDDPHPALQAAQRLCQQLLKARSELPPDQLIPFLALTLRYDGSELATADSLAEQLGRRAWSNVSLGQLLADLQELLAGNRFNGIETEDPGLALTRSGQVTVLTMHRSKGLDWDCVFLPFLEESLVPGGRSPKQSEAFLGGQPWSAIARLQLRRALQAETGASVEPFTDLAAAVSEAQALREAEEYRLLYVAMTRAKRLLWMASAQQGPNYWSSSYRLVPQTPCPALAALYRQFPQHRR</sequence>
<dbReference type="Pfam" id="PF13361">
    <property type="entry name" value="UvrD_C"/>
    <property type="match status" value="1"/>
</dbReference>
<dbReference type="PANTHER" id="PTHR11070">
    <property type="entry name" value="UVRD / RECB / PCRA DNA HELICASE FAMILY MEMBER"/>
    <property type="match status" value="1"/>
</dbReference>
<comment type="catalytic activity">
    <reaction evidence="10">
        <text>ATP + H2O = ADP + phosphate + H(+)</text>
        <dbReference type="Rhea" id="RHEA:13065"/>
        <dbReference type="ChEBI" id="CHEBI:15377"/>
        <dbReference type="ChEBI" id="CHEBI:15378"/>
        <dbReference type="ChEBI" id="CHEBI:30616"/>
        <dbReference type="ChEBI" id="CHEBI:43474"/>
        <dbReference type="ChEBI" id="CHEBI:456216"/>
        <dbReference type="EC" id="5.6.2.4"/>
    </reaction>
</comment>
<evidence type="ECO:0000256" key="7">
    <source>
        <dbReference type="ARBA" id="ARBA00023235"/>
    </source>
</evidence>
<dbReference type="GO" id="GO:0005524">
    <property type="term" value="F:ATP binding"/>
    <property type="evidence" value="ECO:0007669"/>
    <property type="project" value="UniProtKB-UniRule"/>
</dbReference>
<evidence type="ECO:0000313" key="14">
    <source>
        <dbReference type="EMBL" id="AZB71964.1"/>
    </source>
</evidence>
<dbReference type="InterPro" id="IPR014017">
    <property type="entry name" value="DNA_helicase_UvrD-like_C"/>
</dbReference>
<keyword evidence="2 11" id="KW-0547">Nucleotide-binding</keyword>
<evidence type="ECO:0000256" key="3">
    <source>
        <dbReference type="ARBA" id="ARBA00022801"/>
    </source>
</evidence>
<evidence type="ECO:0000256" key="9">
    <source>
        <dbReference type="ARBA" id="ARBA00034808"/>
    </source>
</evidence>
<dbReference type="Pfam" id="PF00580">
    <property type="entry name" value="UvrD-helicase"/>
    <property type="match status" value="1"/>
</dbReference>
<evidence type="ECO:0000256" key="6">
    <source>
        <dbReference type="ARBA" id="ARBA00023125"/>
    </source>
</evidence>
<dbReference type="Gene3D" id="1.10.10.160">
    <property type="match status" value="1"/>
</dbReference>
<keyword evidence="5 11" id="KW-0067">ATP-binding</keyword>
<dbReference type="InterPro" id="IPR014016">
    <property type="entry name" value="UvrD-like_ATP-bd"/>
</dbReference>
<dbReference type="Proteomes" id="UP000267249">
    <property type="component" value="Chromosome"/>
</dbReference>
<dbReference type="GO" id="GO:0003677">
    <property type="term" value="F:DNA binding"/>
    <property type="evidence" value="ECO:0007669"/>
    <property type="project" value="UniProtKB-KW"/>
</dbReference>
<dbReference type="PANTHER" id="PTHR11070:SF2">
    <property type="entry name" value="ATP-DEPENDENT DNA HELICASE SRS2"/>
    <property type="match status" value="1"/>
</dbReference>
<comment type="similarity">
    <text evidence="1">Belongs to the helicase family. UvrD subfamily.</text>
</comment>
<evidence type="ECO:0000256" key="5">
    <source>
        <dbReference type="ARBA" id="ARBA00022840"/>
    </source>
</evidence>
<dbReference type="GO" id="GO:0033202">
    <property type="term" value="C:DNA helicase complex"/>
    <property type="evidence" value="ECO:0007669"/>
    <property type="project" value="TreeGrafter"/>
</dbReference>
<reference evidence="14 15" key="1">
    <citation type="journal article" date="2018" name="Sci. Rep.">
        <title>Genome Features and Biochemical Characteristics of a Robust, Fast Growing and Naturally Transformable Cyanobacterium Synechococcus elongatus PCC 11801 Isolated from India.</title>
        <authorList>
            <person name="Jaiswal D."/>
            <person name="Sengupta A."/>
            <person name="Sohoni S."/>
            <person name="Sengupta S."/>
            <person name="Phadnavis A.G."/>
            <person name="Pakrasi H.B."/>
            <person name="Wangikar P.P."/>
        </authorList>
    </citation>
    <scope>NUCLEOTIDE SEQUENCE [LARGE SCALE GENOMIC DNA]</scope>
    <source>
        <strain evidence="14 15">PCC 11801</strain>
    </source>
</reference>